<dbReference type="EMBL" id="AAXT01000003">
    <property type="protein sequence ID" value="EDO06019.1"/>
    <property type="molecule type" value="Genomic_DNA"/>
</dbReference>
<accession>A7ASV8</accession>
<proteinExistence type="predicted"/>
<reference evidence="2" key="3">
    <citation type="journal article" date="2021" name="Int. J. Parasitol.">
        <title>Comparative analysis of gene expression between Babesia bovis blood stages and kinetes allowed by improved genome annotation.</title>
        <authorList>
            <person name="Ueti M.W."/>
            <person name="Johnson W.C."/>
            <person name="Kappmeyer L.S."/>
            <person name="Herndon D.R."/>
            <person name="Mousel M.R."/>
            <person name="Reif K.E."/>
            <person name="Taus N.S."/>
            <person name="Ifeonu O.O."/>
            <person name="Silva J.C."/>
            <person name="Suarez C.E."/>
            <person name="Brayton K.A."/>
        </authorList>
    </citation>
    <scope>NUCLEOTIDE SEQUENCE [LARGE SCALE GENOMIC DNA]</scope>
</reference>
<gene>
    <name evidence="1" type="ORF">BBOV_II000590</name>
</gene>
<dbReference type="VEuPathDB" id="PiroplasmaDB:BBOV_II000590"/>
<evidence type="ECO:0000313" key="2">
    <source>
        <dbReference type="Proteomes" id="UP000002173"/>
    </source>
</evidence>
<dbReference type="RefSeq" id="XP_001609587.1">
    <property type="nucleotide sequence ID" value="XM_001609537.1"/>
</dbReference>
<dbReference type="eggNOG" id="ENOG502SR0Q">
    <property type="taxonomic scope" value="Eukaryota"/>
</dbReference>
<sequence>MVLWRCVFSRRFTSTKPSKEQLAPLPTAPPGRRPIGYRGNHLHKKDLYDPVYPTTKVPSALIPRFPLDWRNAGRFLLTAALAKLESRRILRHSQSLRYQEEGPCGSRCSLPCSKSSYRCLCAWRATGYYAHSNSVDNILVSFKGPIVNNKLFTVPRPVAKKNPVLANRLFLDDNGVYRVERRTYKYPVFSGREVKPQSSYHGQVPEYEPTFKV</sequence>
<dbReference type="KEGG" id="bbo:BBOV_II000590"/>
<dbReference type="GeneID" id="5477811"/>
<dbReference type="AlphaFoldDB" id="A7ASV8"/>
<comment type="caution">
    <text evidence="1">The sequence shown here is derived from an EMBL/GenBank/DDBJ whole genome shotgun (WGS) entry which is preliminary data.</text>
</comment>
<protein>
    <submittedName>
        <fullName evidence="1">Uncharacterized protein</fullName>
    </submittedName>
</protein>
<reference evidence="1 2" key="1">
    <citation type="journal article" date="2007" name="PLoS Pathog.">
        <title>Genome sequence of Babesia bovis and comparative analysis of apicomplexan hemoprotozoa.</title>
        <authorList>
            <person name="Brayton K.A."/>
            <person name="Lau A.O.T."/>
            <person name="Herndon D.R."/>
            <person name="Hannick L."/>
            <person name="Kappmeyer L.S."/>
            <person name="Berens S.J."/>
            <person name="Bidwell S.L."/>
            <person name="Brown W.C."/>
            <person name="Crabtree J."/>
            <person name="Fadrosh D."/>
            <person name="Feldblum T."/>
            <person name="Forberger H.A."/>
            <person name="Haas B.J."/>
            <person name="Howell J.M."/>
            <person name="Khouri H."/>
            <person name="Koo H."/>
            <person name="Mann D.J."/>
            <person name="Norimine J."/>
            <person name="Paulsen I.T."/>
            <person name="Radune D."/>
            <person name="Ren Q."/>
            <person name="Smith R.K. Jr."/>
            <person name="Suarez C.E."/>
            <person name="White O."/>
            <person name="Wortman J.R."/>
            <person name="Knowles D.P. Jr."/>
            <person name="McElwain T.F."/>
            <person name="Nene V.M."/>
        </authorList>
    </citation>
    <scope>NUCLEOTIDE SEQUENCE [LARGE SCALE GENOMIC DNA]</scope>
    <source>
        <strain evidence="1">T2Bo</strain>
    </source>
</reference>
<organism evidence="1 2">
    <name type="scientific">Babesia bovis</name>
    <dbReference type="NCBI Taxonomy" id="5865"/>
    <lineage>
        <taxon>Eukaryota</taxon>
        <taxon>Sar</taxon>
        <taxon>Alveolata</taxon>
        <taxon>Apicomplexa</taxon>
        <taxon>Aconoidasida</taxon>
        <taxon>Piroplasmida</taxon>
        <taxon>Babesiidae</taxon>
        <taxon>Babesia</taxon>
    </lineage>
</organism>
<evidence type="ECO:0000313" key="1">
    <source>
        <dbReference type="EMBL" id="EDO06019.1"/>
    </source>
</evidence>
<name>A7ASV8_BABBO</name>
<reference evidence="2" key="2">
    <citation type="journal article" date="2020" name="Data Brief">
        <title>Transcriptome dataset of Babesia bovis life stages within vertebrate and invertebrate hosts.</title>
        <authorList>
            <person name="Ueti M.W."/>
            <person name="Johnson W.C."/>
            <person name="Kappmeyer L.S."/>
            <person name="Herndon D.R."/>
            <person name="Mousel M.R."/>
            <person name="Reif K.E."/>
            <person name="Taus N.S."/>
            <person name="Ifeonu O.O."/>
            <person name="Silva J.C."/>
            <person name="Suarez C.E."/>
            <person name="Brayton K.A."/>
        </authorList>
    </citation>
    <scope>NUCLEOTIDE SEQUENCE [LARGE SCALE GENOMIC DNA]</scope>
</reference>
<dbReference type="FunCoup" id="A7ASV8">
    <property type="interactions" value="27"/>
</dbReference>
<keyword evidence="2" id="KW-1185">Reference proteome</keyword>
<dbReference type="OMA" id="LDWRNAG"/>
<dbReference type="Proteomes" id="UP000002173">
    <property type="component" value="Unassembled WGS sequence"/>
</dbReference>
<dbReference type="InParanoid" id="A7ASV8"/>